<dbReference type="Pfam" id="PF00226">
    <property type="entry name" value="DnaJ"/>
    <property type="match status" value="1"/>
</dbReference>
<dbReference type="EMBL" id="LGTL01000028">
    <property type="protein sequence ID" value="KPA74690.1"/>
    <property type="molecule type" value="Genomic_DNA"/>
</dbReference>
<dbReference type="GO" id="GO:0051087">
    <property type="term" value="F:protein-folding chaperone binding"/>
    <property type="evidence" value="ECO:0007669"/>
    <property type="project" value="TreeGrafter"/>
</dbReference>
<feature type="region of interest" description="Disordered" evidence="1">
    <location>
        <begin position="120"/>
        <end position="157"/>
    </location>
</feature>
<dbReference type="GO" id="GO:0005634">
    <property type="term" value="C:nucleus"/>
    <property type="evidence" value="ECO:0007669"/>
    <property type="project" value="TreeGrafter"/>
</dbReference>
<dbReference type="PRINTS" id="PR00625">
    <property type="entry name" value="JDOMAIN"/>
</dbReference>
<dbReference type="Proteomes" id="UP000037923">
    <property type="component" value="Unassembled WGS sequence"/>
</dbReference>
<organism evidence="3 4">
    <name type="scientific">Leptomonas pyrrhocoris</name>
    <name type="common">Firebug parasite</name>
    <dbReference type="NCBI Taxonomy" id="157538"/>
    <lineage>
        <taxon>Eukaryota</taxon>
        <taxon>Discoba</taxon>
        <taxon>Euglenozoa</taxon>
        <taxon>Kinetoplastea</taxon>
        <taxon>Metakinetoplastina</taxon>
        <taxon>Trypanosomatida</taxon>
        <taxon>Trypanosomatidae</taxon>
        <taxon>Leishmaniinae</taxon>
        <taxon>Leptomonas</taxon>
    </lineage>
</organism>
<dbReference type="EMBL" id="LGTL01000028">
    <property type="protein sequence ID" value="KPA74689.1"/>
    <property type="molecule type" value="Genomic_DNA"/>
</dbReference>
<dbReference type="PROSITE" id="PS50076">
    <property type="entry name" value="DNAJ_2"/>
    <property type="match status" value="1"/>
</dbReference>
<dbReference type="SMART" id="SM00271">
    <property type="entry name" value="DnaJ"/>
    <property type="match status" value="1"/>
</dbReference>
<feature type="region of interest" description="Disordered" evidence="1">
    <location>
        <begin position="258"/>
        <end position="283"/>
    </location>
</feature>
<dbReference type="PANTHER" id="PTHR43948:SF10">
    <property type="entry name" value="MRJ, ISOFORM E"/>
    <property type="match status" value="1"/>
</dbReference>
<dbReference type="Gene3D" id="1.10.287.110">
    <property type="entry name" value="DnaJ domain"/>
    <property type="match status" value="1"/>
</dbReference>
<keyword evidence="4" id="KW-1185">Reference proteome</keyword>
<dbReference type="SUPFAM" id="SSF46565">
    <property type="entry name" value="Chaperone J-domain"/>
    <property type="match status" value="1"/>
</dbReference>
<dbReference type="InterPro" id="IPR001623">
    <property type="entry name" value="DnaJ_domain"/>
</dbReference>
<sequence length="283" mass="30435">MQTLYDVLGVPISASPAEVQNAYRKLLLRVHPDRCYHDNDSAIYNTSADVDEARLRVLEKAHAILSDPEKRRRYDDYLAGKLPNRALTQQMALLQQWDALPTDDVLSSMMELLSTALAPWSSPAADPSSNLSPEQATSPPQQQQQTAPAAPAKDAATSAAANVPMVYTAAVHMQRQPDGTMSVRSYESGPRPINDASPAAATSKKAGELPRRVKVIEEQLAHGGTAVTGEGAKDEFAETVNALTNTVVSLVAAAADACVTSERGGEGERAERKADEDEQNKEE</sequence>
<dbReference type="PANTHER" id="PTHR43948">
    <property type="entry name" value="DNAJ HOMOLOG SUBFAMILY B"/>
    <property type="match status" value="1"/>
</dbReference>
<dbReference type="RefSeq" id="XP_015653129.1">
    <property type="nucleotide sequence ID" value="XM_015808238.1"/>
</dbReference>
<dbReference type="AlphaFoldDB" id="A0A0M9FRX1"/>
<name>A0A0M9FRX1_LEPPY</name>
<protein>
    <recommendedName>
        <fullName evidence="2">J domain-containing protein</fullName>
    </recommendedName>
</protein>
<evidence type="ECO:0000259" key="2">
    <source>
        <dbReference type="PROSITE" id="PS50076"/>
    </source>
</evidence>
<proteinExistence type="predicted"/>
<dbReference type="OrthoDB" id="10250354at2759"/>
<dbReference type="OMA" id="MQWYSSS"/>
<dbReference type="CDD" id="cd06257">
    <property type="entry name" value="DnaJ"/>
    <property type="match status" value="1"/>
</dbReference>
<accession>A0A0M9FRX1</accession>
<dbReference type="GO" id="GO:0005737">
    <property type="term" value="C:cytoplasm"/>
    <property type="evidence" value="ECO:0007669"/>
    <property type="project" value="TreeGrafter"/>
</dbReference>
<dbReference type="InterPro" id="IPR036869">
    <property type="entry name" value="J_dom_sf"/>
</dbReference>
<evidence type="ECO:0000313" key="3">
    <source>
        <dbReference type="EMBL" id="KPA74689.1"/>
    </source>
</evidence>
<dbReference type="GeneID" id="26909296"/>
<dbReference type="VEuPathDB" id="TriTrypDB:LpyrH10_28_0460"/>
<reference evidence="3 4" key="1">
    <citation type="submission" date="2015-07" db="EMBL/GenBank/DDBJ databases">
        <title>High-quality genome of monoxenous trypanosomatid Leptomonas pyrrhocoris.</title>
        <authorList>
            <person name="Flegontov P."/>
            <person name="Butenko A."/>
            <person name="Firsov S."/>
            <person name="Vlcek C."/>
            <person name="Logacheva M.D."/>
            <person name="Field M."/>
            <person name="Filatov D."/>
            <person name="Flegontova O."/>
            <person name="Gerasimov E."/>
            <person name="Jackson A.P."/>
            <person name="Kelly S."/>
            <person name="Opperdoes F."/>
            <person name="O'Reilly A."/>
            <person name="Votypka J."/>
            <person name="Yurchenko V."/>
            <person name="Lukes J."/>
        </authorList>
    </citation>
    <scope>NUCLEOTIDE SEQUENCE [LARGE SCALE GENOMIC DNA]</scope>
    <source>
        <strain evidence="3">H10</strain>
    </source>
</reference>
<dbReference type="GO" id="GO:0044183">
    <property type="term" value="F:protein folding chaperone"/>
    <property type="evidence" value="ECO:0007669"/>
    <property type="project" value="TreeGrafter"/>
</dbReference>
<evidence type="ECO:0000256" key="1">
    <source>
        <dbReference type="SAM" id="MobiDB-lite"/>
    </source>
</evidence>
<feature type="domain" description="J" evidence="2">
    <location>
        <begin position="3"/>
        <end position="78"/>
    </location>
</feature>
<feature type="compositionally biased region" description="Basic and acidic residues" evidence="1">
    <location>
        <begin position="263"/>
        <end position="275"/>
    </location>
</feature>
<feature type="region of interest" description="Disordered" evidence="1">
    <location>
        <begin position="175"/>
        <end position="207"/>
    </location>
</feature>
<comment type="caution">
    <text evidence="3">The sequence shown here is derived from an EMBL/GenBank/DDBJ whole genome shotgun (WGS) entry which is preliminary data.</text>
</comment>
<dbReference type="GO" id="GO:0051082">
    <property type="term" value="F:unfolded protein binding"/>
    <property type="evidence" value="ECO:0007669"/>
    <property type="project" value="TreeGrafter"/>
</dbReference>
<evidence type="ECO:0000313" key="4">
    <source>
        <dbReference type="Proteomes" id="UP000037923"/>
    </source>
</evidence>
<gene>
    <name evidence="3" type="ORF">ABB37_09013</name>
</gene>
<dbReference type="RefSeq" id="XP_015653128.1">
    <property type="nucleotide sequence ID" value="XM_015808237.1"/>
</dbReference>